<dbReference type="Proteomes" id="UP000298030">
    <property type="component" value="Unassembled WGS sequence"/>
</dbReference>
<dbReference type="InterPro" id="IPR016169">
    <property type="entry name" value="FAD-bd_PCMH_sub2"/>
</dbReference>
<dbReference type="PANTHER" id="PTHR42973">
    <property type="entry name" value="BINDING OXIDOREDUCTASE, PUTATIVE (AFU_ORTHOLOGUE AFUA_1G17690)-RELATED"/>
    <property type="match status" value="1"/>
</dbReference>
<dbReference type="Pfam" id="PF08031">
    <property type="entry name" value="BBE"/>
    <property type="match status" value="1"/>
</dbReference>
<feature type="signal peptide" evidence="6">
    <location>
        <begin position="1"/>
        <end position="20"/>
    </location>
</feature>
<proteinExistence type="inferred from homology"/>
<keyword evidence="6" id="KW-0732">Signal</keyword>
<evidence type="ECO:0000256" key="4">
    <source>
        <dbReference type="ARBA" id="ARBA00022827"/>
    </source>
</evidence>
<dbReference type="GO" id="GO:0016491">
    <property type="term" value="F:oxidoreductase activity"/>
    <property type="evidence" value="ECO:0007669"/>
    <property type="project" value="UniProtKB-KW"/>
</dbReference>
<dbReference type="InterPro" id="IPR050416">
    <property type="entry name" value="FAD-linked_Oxidoreductase"/>
</dbReference>
<evidence type="ECO:0000256" key="2">
    <source>
        <dbReference type="ARBA" id="ARBA00005466"/>
    </source>
</evidence>
<dbReference type="InterPro" id="IPR036318">
    <property type="entry name" value="FAD-bd_PCMH-like_sf"/>
</dbReference>
<dbReference type="EMBL" id="QPFP01000005">
    <property type="protein sequence ID" value="TEB37016.1"/>
    <property type="molecule type" value="Genomic_DNA"/>
</dbReference>
<dbReference type="InterPro" id="IPR012951">
    <property type="entry name" value="BBE"/>
</dbReference>
<evidence type="ECO:0000256" key="6">
    <source>
        <dbReference type="SAM" id="SignalP"/>
    </source>
</evidence>
<feature type="chain" id="PRO_5021303488" evidence="6">
    <location>
        <begin position="21"/>
        <end position="497"/>
    </location>
</feature>
<name>A0A4Y7TS72_COPMI</name>
<keyword evidence="9" id="KW-1185">Reference proteome</keyword>
<comment type="caution">
    <text evidence="8">The sequence shown here is derived from an EMBL/GenBank/DDBJ whole genome shotgun (WGS) entry which is preliminary data.</text>
</comment>
<evidence type="ECO:0000313" key="8">
    <source>
        <dbReference type="EMBL" id="TEB37016.1"/>
    </source>
</evidence>
<dbReference type="Gene3D" id="3.30.465.10">
    <property type="match status" value="1"/>
</dbReference>
<evidence type="ECO:0000313" key="9">
    <source>
        <dbReference type="Proteomes" id="UP000298030"/>
    </source>
</evidence>
<sequence length="497" mass="53815">MRLLIPHSLLALIVHGAVLAKSDLLESLAGVSGGLIFTYPNQMDYPRASEPFNLRYSYQPAAIAYVNSVEQVSEVVKVGYDLGYNVVARSGGHSYVAAGLGGKDGSIVIDLSNLTYFAMDQPAAVATVASGLRIGQVATHLNEWGRALPHATGAYVGWGGQTAYGGYGFSTRKWGLTLDMVLSARVVLANGTVVTASKDTNPDIFFAIRGAAPSFGIITSMRLQTWQPPSSTTVYQYAWNMDIRTGTAALSAFQNYSLTADIPPALGVEFVLVPGDARGAVTLLLSGTWYGPADELEPVLRPLLAELPTPRSSTFDVGDYLNSVKNLAGGSLDVSGPGAHSTFYVKSLITPQSEPLTVGAMKAFITYIANEGFDTDLGWFLQIGLLGGTDSQINSVASTDTAFPHRDSLFMMQLYAYTKGDVLPYPEHGFTFVDGIVDSFVNNMPDDWDYGAYTNYFDDRLEDSDYRYYKQNLPKLKHLKAKYDPTGVFDFPHAIKP</sequence>
<dbReference type="SUPFAM" id="SSF56176">
    <property type="entry name" value="FAD-binding/transporter-associated domain-like"/>
    <property type="match status" value="1"/>
</dbReference>
<protein>
    <submittedName>
        <fullName evidence="8">Glucooligosaccharide oxidase</fullName>
    </submittedName>
</protein>
<gene>
    <name evidence="8" type="ORF">FA13DRAFT_1093795</name>
</gene>
<dbReference type="OrthoDB" id="407275at2759"/>
<dbReference type="Pfam" id="PF01565">
    <property type="entry name" value="FAD_binding_4"/>
    <property type="match status" value="1"/>
</dbReference>
<evidence type="ECO:0000256" key="5">
    <source>
        <dbReference type="ARBA" id="ARBA00023002"/>
    </source>
</evidence>
<accession>A0A4Y7TS72</accession>
<organism evidence="8 9">
    <name type="scientific">Coprinellus micaceus</name>
    <name type="common">Glistening ink-cap mushroom</name>
    <name type="synonym">Coprinus micaceus</name>
    <dbReference type="NCBI Taxonomy" id="71717"/>
    <lineage>
        <taxon>Eukaryota</taxon>
        <taxon>Fungi</taxon>
        <taxon>Dikarya</taxon>
        <taxon>Basidiomycota</taxon>
        <taxon>Agaricomycotina</taxon>
        <taxon>Agaricomycetes</taxon>
        <taxon>Agaricomycetidae</taxon>
        <taxon>Agaricales</taxon>
        <taxon>Agaricineae</taxon>
        <taxon>Psathyrellaceae</taxon>
        <taxon>Coprinellus</taxon>
    </lineage>
</organism>
<comment type="cofactor">
    <cofactor evidence="1">
        <name>FAD</name>
        <dbReference type="ChEBI" id="CHEBI:57692"/>
    </cofactor>
</comment>
<dbReference type="AlphaFoldDB" id="A0A4Y7TS72"/>
<reference evidence="8 9" key="1">
    <citation type="journal article" date="2019" name="Nat. Ecol. Evol.">
        <title>Megaphylogeny resolves global patterns of mushroom evolution.</title>
        <authorList>
            <person name="Varga T."/>
            <person name="Krizsan K."/>
            <person name="Foldi C."/>
            <person name="Dima B."/>
            <person name="Sanchez-Garcia M."/>
            <person name="Sanchez-Ramirez S."/>
            <person name="Szollosi G.J."/>
            <person name="Szarkandi J.G."/>
            <person name="Papp V."/>
            <person name="Albert L."/>
            <person name="Andreopoulos W."/>
            <person name="Angelini C."/>
            <person name="Antonin V."/>
            <person name="Barry K.W."/>
            <person name="Bougher N.L."/>
            <person name="Buchanan P."/>
            <person name="Buyck B."/>
            <person name="Bense V."/>
            <person name="Catcheside P."/>
            <person name="Chovatia M."/>
            <person name="Cooper J."/>
            <person name="Damon W."/>
            <person name="Desjardin D."/>
            <person name="Finy P."/>
            <person name="Geml J."/>
            <person name="Haridas S."/>
            <person name="Hughes K."/>
            <person name="Justo A."/>
            <person name="Karasinski D."/>
            <person name="Kautmanova I."/>
            <person name="Kiss B."/>
            <person name="Kocsube S."/>
            <person name="Kotiranta H."/>
            <person name="LaButti K.M."/>
            <person name="Lechner B.E."/>
            <person name="Liimatainen K."/>
            <person name="Lipzen A."/>
            <person name="Lukacs Z."/>
            <person name="Mihaltcheva S."/>
            <person name="Morgado L.N."/>
            <person name="Niskanen T."/>
            <person name="Noordeloos M.E."/>
            <person name="Ohm R.A."/>
            <person name="Ortiz-Santana B."/>
            <person name="Ovrebo C."/>
            <person name="Racz N."/>
            <person name="Riley R."/>
            <person name="Savchenko A."/>
            <person name="Shiryaev A."/>
            <person name="Soop K."/>
            <person name="Spirin V."/>
            <person name="Szebenyi C."/>
            <person name="Tomsovsky M."/>
            <person name="Tulloss R.E."/>
            <person name="Uehling J."/>
            <person name="Grigoriev I.V."/>
            <person name="Vagvolgyi C."/>
            <person name="Papp T."/>
            <person name="Martin F.M."/>
            <person name="Miettinen O."/>
            <person name="Hibbett D.S."/>
            <person name="Nagy L.G."/>
        </authorList>
    </citation>
    <scope>NUCLEOTIDE SEQUENCE [LARGE SCALE GENOMIC DNA]</scope>
    <source>
        <strain evidence="8 9">FP101781</strain>
    </source>
</reference>
<evidence type="ECO:0000256" key="1">
    <source>
        <dbReference type="ARBA" id="ARBA00001974"/>
    </source>
</evidence>
<dbReference type="STRING" id="71717.A0A4Y7TS72"/>
<evidence type="ECO:0000256" key="3">
    <source>
        <dbReference type="ARBA" id="ARBA00022630"/>
    </source>
</evidence>
<dbReference type="PANTHER" id="PTHR42973:SF39">
    <property type="entry name" value="FAD-BINDING PCMH-TYPE DOMAIN-CONTAINING PROTEIN"/>
    <property type="match status" value="1"/>
</dbReference>
<keyword evidence="3" id="KW-0285">Flavoprotein</keyword>
<keyword evidence="4" id="KW-0274">FAD</keyword>
<dbReference type="Gene3D" id="3.40.462.20">
    <property type="match status" value="1"/>
</dbReference>
<dbReference type="InterPro" id="IPR016166">
    <property type="entry name" value="FAD-bd_PCMH"/>
</dbReference>
<evidence type="ECO:0000259" key="7">
    <source>
        <dbReference type="PROSITE" id="PS51387"/>
    </source>
</evidence>
<feature type="domain" description="FAD-binding PCMH-type" evidence="7">
    <location>
        <begin position="56"/>
        <end position="228"/>
    </location>
</feature>
<comment type="similarity">
    <text evidence="2">Belongs to the oxygen-dependent FAD-linked oxidoreductase family.</text>
</comment>
<dbReference type="InterPro" id="IPR006094">
    <property type="entry name" value="Oxid_FAD_bind_N"/>
</dbReference>
<dbReference type="PROSITE" id="PS51387">
    <property type="entry name" value="FAD_PCMH"/>
    <property type="match status" value="1"/>
</dbReference>
<keyword evidence="5" id="KW-0560">Oxidoreductase</keyword>
<dbReference type="GO" id="GO:0071949">
    <property type="term" value="F:FAD binding"/>
    <property type="evidence" value="ECO:0007669"/>
    <property type="project" value="InterPro"/>
</dbReference>